<accession>A0ABS4EC89</accession>
<feature type="transmembrane region" description="Helical" evidence="8">
    <location>
        <begin position="273"/>
        <end position="294"/>
    </location>
</feature>
<feature type="transmembrane region" description="Helical" evidence="8">
    <location>
        <begin position="115"/>
        <end position="136"/>
    </location>
</feature>
<evidence type="ECO:0000256" key="5">
    <source>
        <dbReference type="ARBA" id="ARBA00022692"/>
    </source>
</evidence>
<dbReference type="RefSeq" id="WP_209456972.1">
    <property type="nucleotide sequence ID" value="NZ_BAAACS010000011.1"/>
</dbReference>
<dbReference type="InterPro" id="IPR037294">
    <property type="entry name" value="ABC_BtuC-like"/>
</dbReference>
<keyword evidence="7 8" id="KW-0472">Membrane</keyword>
<feature type="transmembrane region" description="Helical" evidence="8">
    <location>
        <begin position="15"/>
        <end position="36"/>
    </location>
</feature>
<dbReference type="EMBL" id="JAGGJX010000003">
    <property type="protein sequence ID" value="MBP1855553.1"/>
    <property type="molecule type" value="Genomic_DNA"/>
</dbReference>
<feature type="transmembrane region" description="Helical" evidence="8">
    <location>
        <begin position="190"/>
        <end position="210"/>
    </location>
</feature>
<dbReference type="CDD" id="cd06550">
    <property type="entry name" value="TM_ABC_iron-siderophores_like"/>
    <property type="match status" value="1"/>
</dbReference>
<evidence type="ECO:0000256" key="4">
    <source>
        <dbReference type="ARBA" id="ARBA00022475"/>
    </source>
</evidence>
<sequence>MNKNILRLISNRTTLIILLLILSVVSIGIGVENFSFRGLIKYNESDLYLLMISRLPRLISIIITGATLSIAGLIMQTITNNHFVSPSTAGTMEWCRLGILISIIVAGNEAKISKMLIAFAVSLLGTMLFMNLLQRITYKNAIMVPLIGIMLGSVVSAITEFLAYRYDVIQNMSSWLQGSFSLIIKGRYELLFIGIPVLIIAYTYAGKFTIAGMGESFSTNLGLNHKWVVMIGLIIVAFITSLVVITVGSIPFVGLIVPNIVRLYKGDNLKNTLLDTVLIGTLFILICDIIGRTLISPYEISISVVISILGSIIFLGVLFKKKEAL</sequence>
<evidence type="ECO:0000256" key="7">
    <source>
        <dbReference type="ARBA" id="ARBA00023136"/>
    </source>
</evidence>
<dbReference type="Pfam" id="PF01032">
    <property type="entry name" value="FecCD"/>
    <property type="match status" value="1"/>
</dbReference>
<feature type="transmembrane region" description="Helical" evidence="8">
    <location>
        <begin position="300"/>
        <end position="319"/>
    </location>
</feature>
<keyword evidence="3" id="KW-0813">Transport</keyword>
<organism evidence="9 10">
    <name type="scientific">Metaclostridioides mangenotii</name>
    <dbReference type="NCBI Taxonomy" id="1540"/>
    <lineage>
        <taxon>Bacteria</taxon>
        <taxon>Bacillati</taxon>
        <taxon>Bacillota</taxon>
        <taxon>Clostridia</taxon>
        <taxon>Peptostreptococcales</taxon>
        <taxon>Peptostreptococcaceae</taxon>
        <taxon>Metaclostridioides</taxon>
    </lineage>
</organism>
<keyword evidence="5 8" id="KW-0812">Transmembrane</keyword>
<evidence type="ECO:0000256" key="6">
    <source>
        <dbReference type="ARBA" id="ARBA00022989"/>
    </source>
</evidence>
<evidence type="ECO:0000256" key="8">
    <source>
        <dbReference type="SAM" id="Phobius"/>
    </source>
</evidence>
<keyword evidence="10" id="KW-1185">Reference proteome</keyword>
<gene>
    <name evidence="9" type="ORF">J2Z43_001948</name>
</gene>
<feature type="transmembrane region" description="Helical" evidence="8">
    <location>
        <begin position="230"/>
        <end position="261"/>
    </location>
</feature>
<comment type="subcellular location">
    <subcellularLocation>
        <location evidence="1">Cell membrane</location>
        <topology evidence="1">Multi-pass membrane protein</topology>
    </subcellularLocation>
</comment>
<reference evidence="9 10" key="1">
    <citation type="submission" date="2021-03" db="EMBL/GenBank/DDBJ databases">
        <title>Genomic Encyclopedia of Type Strains, Phase IV (KMG-IV): sequencing the most valuable type-strain genomes for metagenomic binning, comparative biology and taxonomic classification.</title>
        <authorList>
            <person name="Goeker M."/>
        </authorList>
    </citation>
    <scope>NUCLEOTIDE SEQUENCE [LARGE SCALE GENOMIC DNA]</scope>
    <source>
        <strain evidence="9 10">DSM 1289</strain>
    </source>
</reference>
<comment type="caution">
    <text evidence="9">The sequence shown here is derived from an EMBL/GenBank/DDBJ whole genome shotgun (WGS) entry which is preliminary data.</text>
</comment>
<keyword evidence="6 8" id="KW-1133">Transmembrane helix</keyword>
<feature type="transmembrane region" description="Helical" evidence="8">
    <location>
        <begin position="142"/>
        <end position="164"/>
    </location>
</feature>
<dbReference type="InterPro" id="IPR000522">
    <property type="entry name" value="ABC_transptr_permease_BtuC"/>
</dbReference>
<dbReference type="PANTHER" id="PTHR30472:SF27">
    <property type="entry name" value="PETROBACTIN IMPORT SYSTEM PERMEASE PROTEIN YCLN"/>
    <property type="match status" value="1"/>
</dbReference>
<dbReference type="Gene3D" id="1.10.3470.10">
    <property type="entry name" value="ABC transporter involved in vitamin B12 uptake, BtuC"/>
    <property type="match status" value="1"/>
</dbReference>
<evidence type="ECO:0000256" key="3">
    <source>
        <dbReference type="ARBA" id="ARBA00022448"/>
    </source>
</evidence>
<name>A0ABS4EC89_9FIRM</name>
<feature type="transmembrane region" description="Helical" evidence="8">
    <location>
        <begin position="57"/>
        <end position="79"/>
    </location>
</feature>
<protein>
    <submittedName>
        <fullName evidence="9">Iron complex transport system permease protein</fullName>
    </submittedName>
</protein>
<dbReference type="Proteomes" id="UP000767291">
    <property type="component" value="Unassembled WGS sequence"/>
</dbReference>
<proteinExistence type="inferred from homology"/>
<dbReference type="SUPFAM" id="SSF81345">
    <property type="entry name" value="ABC transporter involved in vitamin B12 uptake, BtuC"/>
    <property type="match status" value="1"/>
</dbReference>
<evidence type="ECO:0000313" key="10">
    <source>
        <dbReference type="Proteomes" id="UP000767291"/>
    </source>
</evidence>
<comment type="similarity">
    <text evidence="2">Belongs to the binding-protein-dependent transport system permease family. FecCD subfamily.</text>
</comment>
<evidence type="ECO:0000256" key="2">
    <source>
        <dbReference type="ARBA" id="ARBA00007935"/>
    </source>
</evidence>
<evidence type="ECO:0000256" key="1">
    <source>
        <dbReference type="ARBA" id="ARBA00004651"/>
    </source>
</evidence>
<evidence type="ECO:0000313" key="9">
    <source>
        <dbReference type="EMBL" id="MBP1855553.1"/>
    </source>
</evidence>
<keyword evidence="4" id="KW-1003">Cell membrane</keyword>
<dbReference type="PANTHER" id="PTHR30472">
    <property type="entry name" value="FERRIC ENTEROBACTIN TRANSPORT SYSTEM PERMEASE PROTEIN"/>
    <property type="match status" value="1"/>
</dbReference>